<keyword evidence="7" id="KW-0687">Ribonucleoprotein</keyword>
<evidence type="ECO:0000256" key="6">
    <source>
        <dbReference type="HAMAP-Rule" id="MF_00735"/>
    </source>
</evidence>
<evidence type="ECO:0000313" key="8">
    <source>
        <dbReference type="Proteomes" id="UP000230790"/>
    </source>
</evidence>
<dbReference type="Gene3D" id="3.40.50.150">
    <property type="entry name" value="Vaccinia Virus protein VP39"/>
    <property type="match status" value="1"/>
</dbReference>
<dbReference type="Proteomes" id="UP000230790">
    <property type="component" value="Unassembled WGS sequence"/>
</dbReference>
<comment type="caution">
    <text evidence="7">The sequence shown here is derived from an EMBL/GenBank/DDBJ whole genome shotgun (WGS) entry which is preliminary data.</text>
</comment>
<dbReference type="InterPro" id="IPR004498">
    <property type="entry name" value="Ribosomal_PrmA_MeTrfase"/>
</dbReference>
<gene>
    <name evidence="6 7" type="primary">prmA</name>
    <name evidence="7" type="ORF">CUN48_03430</name>
</gene>
<proteinExistence type="inferred from homology"/>
<dbReference type="PANTHER" id="PTHR43648">
    <property type="entry name" value="ELECTRON TRANSFER FLAVOPROTEIN BETA SUBUNIT LYSINE METHYLTRANSFERASE"/>
    <property type="match status" value="1"/>
</dbReference>
<dbReference type="GO" id="GO:0032259">
    <property type="term" value="P:methylation"/>
    <property type="evidence" value="ECO:0007669"/>
    <property type="project" value="UniProtKB-KW"/>
</dbReference>
<comment type="function">
    <text evidence="6">Methylates ribosomal protein L11.</text>
</comment>
<dbReference type="EMBL" id="PGTN01000014">
    <property type="protein sequence ID" value="PJF48460.1"/>
    <property type="molecule type" value="Genomic_DNA"/>
</dbReference>
<dbReference type="SUPFAM" id="SSF53335">
    <property type="entry name" value="S-adenosyl-L-methionine-dependent methyltransferases"/>
    <property type="match status" value="1"/>
</dbReference>
<dbReference type="InterPro" id="IPR029063">
    <property type="entry name" value="SAM-dependent_MTases_sf"/>
</dbReference>
<feature type="binding site" evidence="6">
    <location>
        <position position="206"/>
    </location>
    <ligand>
        <name>S-adenosyl-L-methionine</name>
        <dbReference type="ChEBI" id="CHEBI:59789"/>
    </ligand>
</feature>
<protein>
    <recommendedName>
        <fullName evidence="6">Ribosomal protein L11 methyltransferase</fullName>
        <shortName evidence="6">L11 Mtase</shortName>
        <ecNumber evidence="6">2.1.1.-</ecNumber>
    </recommendedName>
</protein>
<dbReference type="GO" id="GO:0005840">
    <property type="term" value="C:ribosome"/>
    <property type="evidence" value="ECO:0007669"/>
    <property type="project" value="UniProtKB-KW"/>
</dbReference>
<keyword evidence="3 6" id="KW-0489">Methyltransferase</keyword>
<dbReference type="EC" id="2.1.1.-" evidence="6"/>
<dbReference type="HAMAP" id="MF_00735">
    <property type="entry name" value="Methyltr_PrmA"/>
    <property type="match status" value="1"/>
</dbReference>
<comment type="subcellular location">
    <subcellularLocation>
        <location evidence="6">Cytoplasm</location>
    </subcellularLocation>
</comment>
<reference evidence="7 8" key="1">
    <citation type="submission" date="2017-11" db="EMBL/GenBank/DDBJ databases">
        <title>Evolution of Phototrophy in the Chloroflexi Phylum Driven by Horizontal Gene Transfer.</title>
        <authorList>
            <person name="Ward L.M."/>
            <person name="Hemp J."/>
            <person name="Shih P.M."/>
            <person name="Mcglynn S.E."/>
            <person name="Fischer W."/>
        </authorList>
    </citation>
    <scope>NUCLEOTIDE SEQUENCE [LARGE SCALE GENOMIC DNA]</scope>
    <source>
        <strain evidence="7">JP3_7</strain>
    </source>
</reference>
<feature type="binding site" evidence="6">
    <location>
        <position position="184"/>
    </location>
    <ligand>
        <name>S-adenosyl-L-methionine</name>
        <dbReference type="ChEBI" id="CHEBI:59789"/>
    </ligand>
</feature>
<dbReference type="PANTHER" id="PTHR43648:SF1">
    <property type="entry name" value="ELECTRON TRANSFER FLAVOPROTEIN BETA SUBUNIT LYSINE METHYLTRANSFERASE"/>
    <property type="match status" value="1"/>
</dbReference>
<evidence type="ECO:0000313" key="7">
    <source>
        <dbReference type="EMBL" id="PJF48460.1"/>
    </source>
</evidence>
<dbReference type="GO" id="GO:0016279">
    <property type="term" value="F:protein-lysine N-methyltransferase activity"/>
    <property type="evidence" value="ECO:0007669"/>
    <property type="project" value="RHEA"/>
</dbReference>
<dbReference type="CDD" id="cd02440">
    <property type="entry name" value="AdoMet_MTases"/>
    <property type="match status" value="1"/>
</dbReference>
<evidence type="ECO:0000256" key="3">
    <source>
        <dbReference type="ARBA" id="ARBA00022603"/>
    </source>
</evidence>
<evidence type="ECO:0000256" key="4">
    <source>
        <dbReference type="ARBA" id="ARBA00022679"/>
    </source>
</evidence>
<dbReference type="InterPro" id="IPR050078">
    <property type="entry name" value="Ribosomal_L11_MeTrfase_PrmA"/>
</dbReference>
<feature type="binding site" evidence="6">
    <location>
        <position position="163"/>
    </location>
    <ligand>
        <name>S-adenosyl-L-methionine</name>
        <dbReference type="ChEBI" id="CHEBI:59789"/>
    </ligand>
</feature>
<accession>A0A2M8QF74</accession>
<organism evidence="7 8">
    <name type="scientific">Candidatus Thermofonsia Clade 3 bacterium</name>
    <dbReference type="NCBI Taxonomy" id="2364212"/>
    <lineage>
        <taxon>Bacteria</taxon>
        <taxon>Bacillati</taxon>
        <taxon>Chloroflexota</taxon>
        <taxon>Candidatus Thermofontia</taxon>
        <taxon>Candidatus Thermofonsia Clade 3</taxon>
    </lineage>
</organism>
<name>A0A2M8QF74_9CHLR</name>
<evidence type="ECO:0000256" key="2">
    <source>
        <dbReference type="ARBA" id="ARBA00022490"/>
    </source>
</evidence>
<sequence length="314" mass="34068">MAMTDSPRWLELSLEADAELAEAISEALFPYVEGGVALEQTHRHPLGGEIASRWEDERAEGPIIVRAYLPDDETLAERKRKVEEVLAYLNMVRPTPQPTYRIVAQSDWADAWKASFKPLRIGRRILIRPSWINDVPSDHGADRDLVITLDPGMAFGTGLHPTTQLCAAAMEDYVQAGMRVLDVGSGSGILSILAAKLGAREVVGVDTDDEAVRAGRENVLANGVGDRVTIAHGSHEVAHGVYDLVVANILAGVIIRMLAEGLASRAPRFIFSGILDAQASDVARAAEAAGLSITEQRAMNDWIGLVCTRRSEDR</sequence>
<evidence type="ECO:0000256" key="1">
    <source>
        <dbReference type="ARBA" id="ARBA00009741"/>
    </source>
</evidence>
<dbReference type="PIRSF" id="PIRSF000401">
    <property type="entry name" value="RPL11_MTase"/>
    <property type="match status" value="1"/>
</dbReference>
<comment type="similarity">
    <text evidence="1 6">Belongs to the methyltransferase superfamily. PrmA family.</text>
</comment>
<dbReference type="Pfam" id="PF06325">
    <property type="entry name" value="PrmA"/>
    <property type="match status" value="1"/>
</dbReference>
<feature type="binding site" evidence="6">
    <location>
        <position position="248"/>
    </location>
    <ligand>
        <name>S-adenosyl-L-methionine</name>
        <dbReference type="ChEBI" id="CHEBI:59789"/>
    </ligand>
</feature>
<keyword evidence="7" id="KW-0689">Ribosomal protein</keyword>
<dbReference type="GO" id="GO:0005737">
    <property type="term" value="C:cytoplasm"/>
    <property type="evidence" value="ECO:0007669"/>
    <property type="project" value="UniProtKB-SubCell"/>
</dbReference>
<dbReference type="NCBIfam" id="TIGR00406">
    <property type="entry name" value="prmA"/>
    <property type="match status" value="1"/>
</dbReference>
<keyword evidence="5 6" id="KW-0949">S-adenosyl-L-methionine</keyword>
<comment type="catalytic activity">
    <reaction evidence="6">
        <text>L-lysyl-[protein] + 3 S-adenosyl-L-methionine = N(6),N(6),N(6)-trimethyl-L-lysyl-[protein] + 3 S-adenosyl-L-homocysteine + 3 H(+)</text>
        <dbReference type="Rhea" id="RHEA:54192"/>
        <dbReference type="Rhea" id="RHEA-COMP:9752"/>
        <dbReference type="Rhea" id="RHEA-COMP:13826"/>
        <dbReference type="ChEBI" id="CHEBI:15378"/>
        <dbReference type="ChEBI" id="CHEBI:29969"/>
        <dbReference type="ChEBI" id="CHEBI:57856"/>
        <dbReference type="ChEBI" id="CHEBI:59789"/>
        <dbReference type="ChEBI" id="CHEBI:61961"/>
    </reaction>
</comment>
<keyword evidence="2 6" id="KW-0963">Cytoplasm</keyword>
<keyword evidence="4 6" id="KW-0808">Transferase</keyword>
<dbReference type="AlphaFoldDB" id="A0A2M8QF74"/>
<evidence type="ECO:0000256" key="5">
    <source>
        <dbReference type="ARBA" id="ARBA00022691"/>
    </source>
</evidence>